<accession>A0A2U1B3A5</accession>
<dbReference type="EMBL" id="QEKI01000002">
    <property type="protein sequence ID" value="PVY43166.1"/>
    <property type="molecule type" value="Genomic_DNA"/>
</dbReference>
<sequence length="85" mass="10047">MRLDCLFTFTHTLTVEETLTEEVKEVKRTFAIAEDLFVKLENLAYWDRTTQKDILNEALEQYFADKEVKPIPDKQRKGKRGRKPA</sequence>
<proteinExistence type="predicted"/>
<organism evidence="1 2">
    <name type="scientific">Pontibacter virosus</name>
    <dbReference type="NCBI Taxonomy" id="1765052"/>
    <lineage>
        <taxon>Bacteria</taxon>
        <taxon>Pseudomonadati</taxon>
        <taxon>Bacteroidota</taxon>
        <taxon>Cytophagia</taxon>
        <taxon>Cytophagales</taxon>
        <taxon>Hymenobacteraceae</taxon>
        <taxon>Pontibacter</taxon>
    </lineage>
</organism>
<evidence type="ECO:0000313" key="1">
    <source>
        <dbReference type="EMBL" id="PVY43166.1"/>
    </source>
</evidence>
<keyword evidence="2" id="KW-1185">Reference proteome</keyword>
<name>A0A2U1B3A5_9BACT</name>
<gene>
    <name evidence="1" type="ORF">C8E01_102343</name>
</gene>
<protein>
    <submittedName>
        <fullName evidence="1">Uncharacterized protein</fullName>
    </submittedName>
</protein>
<dbReference type="AlphaFoldDB" id="A0A2U1B3A5"/>
<reference evidence="1 2" key="1">
    <citation type="submission" date="2018-04" db="EMBL/GenBank/DDBJ databases">
        <title>Genomic Encyclopedia of Type Strains, Phase IV (KMG-IV): sequencing the most valuable type-strain genomes for metagenomic binning, comparative biology and taxonomic classification.</title>
        <authorList>
            <person name="Goeker M."/>
        </authorList>
    </citation>
    <scope>NUCLEOTIDE SEQUENCE [LARGE SCALE GENOMIC DNA]</scope>
    <source>
        <strain evidence="1 2">DSM 100231</strain>
    </source>
</reference>
<evidence type="ECO:0000313" key="2">
    <source>
        <dbReference type="Proteomes" id="UP000245466"/>
    </source>
</evidence>
<comment type="caution">
    <text evidence="1">The sequence shown here is derived from an EMBL/GenBank/DDBJ whole genome shotgun (WGS) entry which is preliminary data.</text>
</comment>
<dbReference type="Proteomes" id="UP000245466">
    <property type="component" value="Unassembled WGS sequence"/>
</dbReference>